<reference evidence="1" key="1">
    <citation type="submission" date="2018-08" db="EMBL/GenBank/DDBJ databases">
        <title>A genome reference for cultivated species of the human gut microbiota.</title>
        <authorList>
            <person name="Zou Y."/>
            <person name="Xue W."/>
            <person name="Luo G."/>
        </authorList>
    </citation>
    <scope>NUCLEOTIDE SEQUENCE [LARGE SCALE GENOMIC DNA]</scope>
    <source>
        <strain evidence="1">TF05-5AC</strain>
    </source>
</reference>
<proteinExistence type="predicted"/>
<accession>A0A3E3I056</accession>
<keyword evidence="2" id="KW-1185">Reference proteome</keyword>
<comment type="caution">
    <text evidence="1">The sequence shown here is derived from an EMBL/GenBank/DDBJ whole genome shotgun (WGS) entry which is preliminary data.</text>
</comment>
<dbReference type="Proteomes" id="UP000260812">
    <property type="component" value="Unassembled WGS sequence"/>
</dbReference>
<organism evidence="1 2">
    <name type="scientific">Eisenbergiella massiliensis</name>
    <dbReference type="NCBI Taxonomy" id="1720294"/>
    <lineage>
        <taxon>Bacteria</taxon>
        <taxon>Bacillati</taxon>
        <taxon>Bacillota</taxon>
        <taxon>Clostridia</taxon>
        <taxon>Lachnospirales</taxon>
        <taxon>Lachnospiraceae</taxon>
        <taxon>Eisenbergiella</taxon>
    </lineage>
</organism>
<dbReference type="EMBL" id="QVLV01000015">
    <property type="protein sequence ID" value="RGE57542.1"/>
    <property type="molecule type" value="Genomic_DNA"/>
</dbReference>
<gene>
    <name evidence="1" type="ORF">DXC51_19480</name>
</gene>
<sequence length="77" mass="8895">MYVLFFVLQMKKTVTQRHCTCFKRSLIPGGRLPGICTGPSDDEKIHQAGWLTAGIYGRKDVENWKEEKNTDCFYMCC</sequence>
<evidence type="ECO:0000313" key="1">
    <source>
        <dbReference type="EMBL" id="RGE57542.1"/>
    </source>
</evidence>
<protein>
    <submittedName>
        <fullName evidence="1">Uncharacterized protein</fullName>
    </submittedName>
</protein>
<name>A0A3E3I056_9FIRM</name>
<evidence type="ECO:0000313" key="2">
    <source>
        <dbReference type="Proteomes" id="UP000260812"/>
    </source>
</evidence>
<dbReference type="AlphaFoldDB" id="A0A3E3I056"/>